<evidence type="ECO:0000313" key="1">
    <source>
        <dbReference type="EMBL" id="POY36983.1"/>
    </source>
</evidence>
<sequence length="382" mass="43925">MQTLPPPISSTNTVANETNLQKLLESQSKIRENKSRPITFASPILSQNENPVFFPRTINVIQGKAGVHKSRLAETVCATFLKQPHSNRDLLGFKSQSNYGNSAGVAVCYVDTERNLSDQLPYALQQIQLKAGYQIEDHPELFDYISLLEFGREERFEMLNMYLDYIRNKFQTHVFIVLDVVTDCIENFNDSKDSMRLIDMMNRSINRYNVSFLCLIHENPGNTDKARGHLGTEIMNKASTVIQVGFEKDSENRFTDLIKVAYLKCRSSRKHEPFYVQYSDEDKGLIIAKPESVAEILGERIKKAELDDLCEFLGRTLVEPMSKQTLFDILAEEFDCKPRTLENRIKQIMQVPITIVNENGEFLILCKRQEKKEVLYFLKKGV</sequence>
<dbReference type="Gene3D" id="3.40.50.300">
    <property type="entry name" value="P-loop containing nucleotide triphosphate hydrolases"/>
    <property type="match status" value="1"/>
</dbReference>
<organism evidence="1 2">
    <name type="scientific">Solitalea longa</name>
    <dbReference type="NCBI Taxonomy" id="2079460"/>
    <lineage>
        <taxon>Bacteria</taxon>
        <taxon>Pseudomonadati</taxon>
        <taxon>Bacteroidota</taxon>
        <taxon>Sphingobacteriia</taxon>
        <taxon>Sphingobacteriales</taxon>
        <taxon>Sphingobacteriaceae</taxon>
        <taxon>Solitalea</taxon>
    </lineage>
</organism>
<accession>A0A2S5A4E5</accession>
<dbReference type="EMBL" id="PQVF01000005">
    <property type="protein sequence ID" value="POY36983.1"/>
    <property type="molecule type" value="Genomic_DNA"/>
</dbReference>
<dbReference type="InterPro" id="IPR027417">
    <property type="entry name" value="P-loop_NTPase"/>
</dbReference>
<dbReference type="SUPFAM" id="SSF52540">
    <property type="entry name" value="P-loop containing nucleoside triphosphate hydrolases"/>
    <property type="match status" value="1"/>
</dbReference>
<gene>
    <name evidence="1" type="ORF">C3K47_07940</name>
</gene>
<dbReference type="RefSeq" id="WP_103788594.1">
    <property type="nucleotide sequence ID" value="NZ_PQVF01000005.1"/>
</dbReference>
<evidence type="ECO:0008006" key="3">
    <source>
        <dbReference type="Google" id="ProtNLM"/>
    </source>
</evidence>
<comment type="caution">
    <text evidence="1">The sequence shown here is derived from an EMBL/GenBank/DDBJ whole genome shotgun (WGS) entry which is preliminary data.</text>
</comment>
<evidence type="ECO:0000313" key="2">
    <source>
        <dbReference type="Proteomes" id="UP000236893"/>
    </source>
</evidence>
<keyword evidence="2" id="KW-1185">Reference proteome</keyword>
<name>A0A2S5A4E5_9SPHI</name>
<dbReference type="Proteomes" id="UP000236893">
    <property type="component" value="Unassembled WGS sequence"/>
</dbReference>
<dbReference type="OrthoDB" id="795326at2"/>
<protein>
    <recommendedName>
        <fullName evidence="3">Mobilization protein</fullName>
    </recommendedName>
</protein>
<reference evidence="1 2" key="1">
    <citation type="submission" date="2018-01" db="EMBL/GenBank/DDBJ databases">
        <authorList>
            <person name="Gaut B.S."/>
            <person name="Morton B.R."/>
            <person name="Clegg M.T."/>
            <person name="Duvall M.R."/>
        </authorList>
    </citation>
    <scope>NUCLEOTIDE SEQUENCE [LARGE SCALE GENOMIC DNA]</scope>
    <source>
        <strain evidence="1 2">HR-AV</strain>
    </source>
</reference>
<proteinExistence type="predicted"/>
<dbReference type="AlphaFoldDB" id="A0A2S5A4E5"/>